<evidence type="ECO:0000313" key="2">
    <source>
        <dbReference type="Proteomes" id="UP001286456"/>
    </source>
</evidence>
<organism evidence="1 2">
    <name type="scientific">Cercophora scortea</name>
    <dbReference type="NCBI Taxonomy" id="314031"/>
    <lineage>
        <taxon>Eukaryota</taxon>
        <taxon>Fungi</taxon>
        <taxon>Dikarya</taxon>
        <taxon>Ascomycota</taxon>
        <taxon>Pezizomycotina</taxon>
        <taxon>Sordariomycetes</taxon>
        <taxon>Sordariomycetidae</taxon>
        <taxon>Sordariales</taxon>
        <taxon>Lasiosphaeriaceae</taxon>
        <taxon>Cercophora</taxon>
    </lineage>
</organism>
<accession>A0AAE0MIA1</accession>
<protein>
    <submittedName>
        <fullName evidence="1">Uncharacterized protein</fullName>
    </submittedName>
</protein>
<name>A0AAE0MIA1_9PEZI</name>
<sequence length="242" mass="26965">MSQSTPTHPAYEAISGSPNPPHNTHDLIHLLWDLSGPIVTSIRPECWEILHEVHYCDDDDGQEFEPDVLEGSEYLTPRLIHCYYTERPRPPSPVVVRTSTYPFVTIHDYVMTVHPWLMGLKDAILPAMSAMEGREVTENTILVVDPLRPAEIRLLDSPPSGSRVRQVRAEMAGRVQGCKTAAARRAEAGNTPVAVQERAAAGPVDAETARAMWANQPWVRELEEACLESSRRAFALMNARHG</sequence>
<proteinExistence type="predicted"/>
<evidence type="ECO:0000313" key="1">
    <source>
        <dbReference type="EMBL" id="KAK3332673.1"/>
    </source>
</evidence>
<dbReference type="AlphaFoldDB" id="A0AAE0MIA1"/>
<reference evidence="1" key="1">
    <citation type="journal article" date="2023" name="Mol. Phylogenet. Evol.">
        <title>Genome-scale phylogeny and comparative genomics of the fungal order Sordariales.</title>
        <authorList>
            <person name="Hensen N."/>
            <person name="Bonometti L."/>
            <person name="Westerberg I."/>
            <person name="Brannstrom I.O."/>
            <person name="Guillou S."/>
            <person name="Cros-Aarteil S."/>
            <person name="Calhoun S."/>
            <person name="Haridas S."/>
            <person name="Kuo A."/>
            <person name="Mondo S."/>
            <person name="Pangilinan J."/>
            <person name="Riley R."/>
            <person name="LaButti K."/>
            <person name="Andreopoulos B."/>
            <person name="Lipzen A."/>
            <person name="Chen C."/>
            <person name="Yan M."/>
            <person name="Daum C."/>
            <person name="Ng V."/>
            <person name="Clum A."/>
            <person name="Steindorff A."/>
            <person name="Ohm R.A."/>
            <person name="Martin F."/>
            <person name="Silar P."/>
            <person name="Natvig D.O."/>
            <person name="Lalanne C."/>
            <person name="Gautier V."/>
            <person name="Ament-Velasquez S.L."/>
            <person name="Kruys A."/>
            <person name="Hutchinson M.I."/>
            <person name="Powell A.J."/>
            <person name="Barry K."/>
            <person name="Miller A.N."/>
            <person name="Grigoriev I.V."/>
            <person name="Debuchy R."/>
            <person name="Gladieux P."/>
            <person name="Hiltunen Thoren M."/>
            <person name="Johannesson H."/>
        </authorList>
    </citation>
    <scope>NUCLEOTIDE SEQUENCE</scope>
    <source>
        <strain evidence="1">SMH4131-1</strain>
    </source>
</reference>
<gene>
    <name evidence="1" type="ORF">B0T19DRAFT_457562</name>
</gene>
<comment type="caution">
    <text evidence="1">The sequence shown here is derived from an EMBL/GenBank/DDBJ whole genome shotgun (WGS) entry which is preliminary data.</text>
</comment>
<keyword evidence="2" id="KW-1185">Reference proteome</keyword>
<reference evidence="1" key="2">
    <citation type="submission" date="2023-06" db="EMBL/GenBank/DDBJ databases">
        <authorList>
            <consortium name="Lawrence Berkeley National Laboratory"/>
            <person name="Haridas S."/>
            <person name="Hensen N."/>
            <person name="Bonometti L."/>
            <person name="Westerberg I."/>
            <person name="Brannstrom I.O."/>
            <person name="Guillou S."/>
            <person name="Cros-Aarteil S."/>
            <person name="Calhoun S."/>
            <person name="Kuo A."/>
            <person name="Mondo S."/>
            <person name="Pangilinan J."/>
            <person name="Riley R."/>
            <person name="Labutti K."/>
            <person name="Andreopoulos B."/>
            <person name="Lipzen A."/>
            <person name="Chen C."/>
            <person name="Yanf M."/>
            <person name="Daum C."/>
            <person name="Ng V."/>
            <person name="Clum A."/>
            <person name="Steindorff A."/>
            <person name="Ohm R."/>
            <person name="Martin F."/>
            <person name="Silar P."/>
            <person name="Natvig D."/>
            <person name="Lalanne C."/>
            <person name="Gautier V."/>
            <person name="Ament-Velasquez S.L."/>
            <person name="Kruys A."/>
            <person name="Hutchinson M.I."/>
            <person name="Powell A.J."/>
            <person name="Barry K."/>
            <person name="Miller A.N."/>
            <person name="Grigoriev I.V."/>
            <person name="Debuchy R."/>
            <person name="Gladieux P."/>
            <person name="Thoren M.H."/>
            <person name="Johannesson H."/>
        </authorList>
    </citation>
    <scope>NUCLEOTIDE SEQUENCE</scope>
    <source>
        <strain evidence="1">SMH4131-1</strain>
    </source>
</reference>
<dbReference type="EMBL" id="JAUEPO010000002">
    <property type="protein sequence ID" value="KAK3332673.1"/>
    <property type="molecule type" value="Genomic_DNA"/>
</dbReference>
<dbReference type="Proteomes" id="UP001286456">
    <property type="component" value="Unassembled WGS sequence"/>
</dbReference>